<dbReference type="PANTHER" id="PTHR21139">
    <property type="entry name" value="TRIOSEPHOSPHATE ISOMERASE"/>
    <property type="match status" value="1"/>
</dbReference>
<keyword evidence="2 3" id="KW-0413">Isomerase</keyword>
<comment type="pathway">
    <text evidence="3">Carbohydrate biosynthesis; gluconeogenesis.</text>
</comment>
<dbReference type="GO" id="GO:0006094">
    <property type="term" value="P:gluconeogenesis"/>
    <property type="evidence" value="ECO:0007669"/>
    <property type="project" value="UniProtKB-UniPathway"/>
</dbReference>
<dbReference type="AlphaFoldDB" id="A0A0G0K232"/>
<dbReference type="EMBL" id="LBUU01000013">
    <property type="protein sequence ID" value="KKQ69540.1"/>
    <property type="molecule type" value="Genomic_DNA"/>
</dbReference>
<dbReference type="GO" id="GO:0004807">
    <property type="term" value="F:triose-phosphate isomerase activity"/>
    <property type="evidence" value="ECO:0007669"/>
    <property type="project" value="UniProtKB-UniRule"/>
</dbReference>
<keyword evidence="3" id="KW-0324">Glycolysis</keyword>
<dbReference type="Pfam" id="PF00121">
    <property type="entry name" value="TIM"/>
    <property type="match status" value="1"/>
</dbReference>
<dbReference type="GO" id="GO:0005829">
    <property type="term" value="C:cytosol"/>
    <property type="evidence" value="ECO:0007669"/>
    <property type="project" value="TreeGrafter"/>
</dbReference>
<comment type="subcellular location">
    <subcellularLocation>
        <location evidence="3">Cytoplasm</location>
    </subcellularLocation>
</comment>
<protein>
    <recommendedName>
        <fullName evidence="3">Triosephosphate isomerase</fullName>
        <ecNumber evidence="3">5.3.1.1</ecNumber>
    </recommendedName>
</protein>
<dbReference type="Proteomes" id="UP000034022">
    <property type="component" value="Unassembled WGS sequence"/>
</dbReference>
<dbReference type="NCBIfam" id="TIGR00419">
    <property type="entry name" value="tim"/>
    <property type="match status" value="1"/>
</dbReference>
<gene>
    <name evidence="4" type="ORF">US91_C0013G0008</name>
</gene>
<dbReference type="PROSITE" id="PS51440">
    <property type="entry name" value="TIM_2"/>
    <property type="match status" value="1"/>
</dbReference>
<dbReference type="GO" id="GO:0006096">
    <property type="term" value="P:glycolytic process"/>
    <property type="evidence" value="ECO:0007669"/>
    <property type="project" value="UniProtKB-UniRule"/>
</dbReference>
<evidence type="ECO:0000256" key="3">
    <source>
        <dbReference type="RuleBase" id="RU363013"/>
    </source>
</evidence>
<dbReference type="GO" id="GO:0019563">
    <property type="term" value="P:glycerol catabolic process"/>
    <property type="evidence" value="ECO:0007669"/>
    <property type="project" value="TreeGrafter"/>
</dbReference>
<name>A0A0G0K232_9BACT</name>
<comment type="subunit">
    <text evidence="3">Homodimer.</text>
</comment>
<dbReference type="PANTHER" id="PTHR21139:SF42">
    <property type="entry name" value="TRIOSEPHOSPHATE ISOMERASE"/>
    <property type="match status" value="1"/>
</dbReference>
<evidence type="ECO:0000256" key="1">
    <source>
        <dbReference type="ARBA" id="ARBA00007422"/>
    </source>
</evidence>
<dbReference type="CDD" id="cd00311">
    <property type="entry name" value="TIM"/>
    <property type="match status" value="1"/>
</dbReference>
<dbReference type="Gene3D" id="3.20.20.70">
    <property type="entry name" value="Aldolase class I"/>
    <property type="match status" value="1"/>
</dbReference>
<dbReference type="EC" id="5.3.1.1" evidence="3"/>
<accession>A0A0G0K232</accession>
<proteinExistence type="inferred from homology"/>
<comment type="caution">
    <text evidence="4">The sequence shown here is derived from an EMBL/GenBank/DDBJ whole genome shotgun (WGS) entry which is preliminary data.</text>
</comment>
<keyword evidence="3" id="KW-0312">Gluconeogenesis</keyword>
<dbReference type="UniPathway" id="UPA00109">
    <property type="reaction ID" value="UER00189"/>
</dbReference>
<dbReference type="InterPro" id="IPR000652">
    <property type="entry name" value="Triosephosphate_isomerase"/>
</dbReference>
<dbReference type="PROSITE" id="PS00171">
    <property type="entry name" value="TIM_1"/>
    <property type="match status" value="1"/>
</dbReference>
<comment type="pathway">
    <text evidence="3">Carbohydrate degradation; glycolysis; D-glyceraldehyde 3-phosphate from glycerone phosphate: step 1/1.</text>
</comment>
<dbReference type="SUPFAM" id="SSF51351">
    <property type="entry name" value="Triosephosphate isomerase (TIM)"/>
    <property type="match status" value="1"/>
</dbReference>
<keyword evidence="3" id="KW-0963">Cytoplasm</keyword>
<dbReference type="InterPro" id="IPR013785">
    <property type="entry name" value="Aldolase_TIM"/>
</dbReference>
<organism evidence="4 5">
    <name type="scientific">Candidatus Falkowbacteria bacterium GW2011_GWE1_38_31</name>
    <dbReference type="NCBI Taxonomy" id="1618638"/>
    <lineage>
        <taxon>Bacteria</taxon>
        <taxon>Candidatus Falkowiibacteriota</taxon>
    </lineage>
</organism>
<dbReference type="GO" id="GO:0046166">
    <property type="term" value="P:glyceraldehyde-3-phosphate biosynthetic process"/>
    <property type="evidence" value="ECO:0007669"/>
    <property type="project" value="TreeGrafter"/>
</dbReference>
<sequence>MEDKKIIIANWKMKLGLAETVDLAKKMKEKFKGFSGSEIAVCPNFISLLEVGKILKDSGVGLGAQDVFWEQDGAYTGEISPRHLTEAGCKYVIVGHSERRRYLMVNYEMIHKEIKAVMQVEDLTPVVCIGENWEERKTDRRDYVLYDQLQQALSGIDIVGNQKIILAYEPIWAIGSGTAIEPSEAEYAHKIIKLTLNNMFGMKIVNNNFKIIYGGSITSENVKGFVDLENLDGMLVGGASLDAEEFYKVVKAVL</sequence>
<reference evidence="4 5" key="1">
    <citation type="journal article" date="2015" name="Nature">
        <title>rRNA introns, odd ribosomes, and small enigmatic genomes across a large radiation of phyla.</title>
        <authorList>
            <person name="Brown C.T."/>
            <person name="Hug L.A."/>
            <person name="Thomas B.C."/>
            <person name="Sharon I."/>
            <person name="Castelle C.J."/>
            <person name="Singh A."/>
            <person name="Wilkins M.J."/>
            <person name="Williams K.H."/>
            <person name="Banfield J.F."/>
        </authorList>
    </citation>
    <scope>NUCLEOTIDE SEQUENCE [LARGE SCALE GENOMIC DNA]</scope>
</reference>
<comment type="catalytic activity">
    <reaction evidence="3">
        <text>D-glyceraldehyde 3-phosphate = dihydroxyacetone phosphate</text>
        <dbReference type="Rhea" id="RHEA:18585"/>
        <dbReference type="ChEBI" id="CHEBI:57642"/>
        <dbReference type="ChEBI" id="CHEBI:59776"/>
        <dbReference type="EC" id="5.3.1.1"/>
    </reaction>
</comment>
<comment type="similarity">
    <text evidence="1 3">Belongs to the triosephosphate isomerase family.</text>
</comment>
<evidence type="ECO:0000313" key="5">
    <source>
        <dbReference type="Proteomes" id="UP000034022"/>
    </source>
</evidence>
<dbReference type="InterPro" id="IPR020861">
    <property type="entry name" value="Triosephosphate_isomerase_AS"/>
</dbReference>
<evidence type="ECO:0000313" key="4">
    <source>
        <dbReference type="EMBL" id="KKQ69540.1"/>
    </source>
</evidence>
<dbReference type="UniPathway" id="UPA00138"/>
<dbReference type="PATRIC" id="fig|1618638.3.peg.1192"/>
<evidence type="ECO:0000256" key="2">
    <source>
        <dbReference type="ARBA" id="ARBA00023235"/>
    </source>
</evidence>
<dbReference type="InterPro" id="IPR035990">
    <property type="entry name" value="TIM_sf"/>
</dbReference>